<dbReference type="EMBL" id="BTSY01000005">
    <property type="protein sequence ID" value="GMT30180.1"/>
    <property type="molecule type" value="Genomic_DNA"/>
</dbReference>
<proteinExistence type="predicted"/>
<sequence>MNQSKQIAKKSYKKIDNRIGEIDIAIKKLRKTLELGKFSSDNLSIRLCQKTMAVERSKPVRNDAHNLLMRPIDDARNSVLKLSFPANILSVIANLGKSFLTNMGTDGNSAHHIQTIPTEIVASPGRKGLGIVDNLSDLALFSRFHVALTRHGRYTQFDSKTICLTLALDFASIGKLVAPLIMLPNPSRSMAVKNESVNADEDSGLRLNDLEMPVLSIEKDVNYDPVEPGPSSPKRI</sequence>
<accession>A0AAV5WI31</accession>
<evidence type="ECO:0000313" key="2">
    <source>
        <dbReference type="Proteomes" id="UP001432322"/>
    </source>
</evidence>
<dbReference type="Proteomes" id="UP001432322">
    <property type="component" value="Unassembled WGS sequence"/>
</dbReference>
<name>A0AAV5WI31_9BILA</name>
<comment type="caution">
    <text evidence="1">The sequence shown here is derived from an EMBL/GenBank/DDBJ whole genome shotgun (WGS) entry which is preliminary data.</text>
</comment>
<keyword evidence="2" id="KW-1185">Reference proteome</keyword>
<dbReference type="AlphaFoldDB" id="A0AAV5WI31"/>
<evidence type="ECO:0000313" key="1">
    <source>
        <dbReference type="EMBL" id="GMT30180.1"/>
    </source>
</evidence>
<protein>
    <submittedName>
        <fullName evidence="1">Uncharacterized protein</fullName>
    </submittedName>
</protein>
<gene>
    <name evidence="1" type="ORF">PFISCL1PPCAC_21477</name>
</gene>
<organism evidence="1 2">
    <name type="scientific">Pristionchus fissidentatus</name>
    <dbReference type="NCBI Taxonomy" id="1538716"/>
    <lineage>
        <taxon>Eukaryota</taxon>
        <taxon>Metazoa</taxon>
        <taxon>Ecdysozoa</taxon>
        <taxon>Nematoda</taxon>
        <taxon>Chromadorea</taxon>
        <taxon>Rhabditida</taxon>
        <taxon>Rhabditina</taxon>
        <taxon>Diplogasteromorpha</taxon>
        <taxon>Diplogasteroidea</taxon>
        <taxon>Neodiplogasteridae</taxon>
        <taxon>Pristionchus</taxon>
    </lineage>
</organism>
<reference evidence="1" key="1">
    <citation type="submission" date="2023-10" db="EMBL/GenBank/DDBJ databases">
        <title>Genome assembly of Pristionchus species.</title>
        <authorList>
            <person name="Yoshida K."/>
            <person name="Sommer R.J."/>
        </authorList>
    </citation>
    <scope>NUCLEOTIDE SEQUENCE</scope>
    <source>
        <strain evidence="1">RS5133</strain>
    </source>
</reference>
<feature type="non-terminal residue" evidence="1">
    <location>
        <position position="236"/>
    </location>
</feature>